<dbReference type="GO" id="GO:0030248">
    <property type="term" value="F:cellulose binding"/>
    <property type="evidence" value="ECO:0007669"/>
    <property type="project" value="UniProtKB-UniRule"/>
</dbReference>
<dbReference type="Proteomes" id="UP000700596">
    <property type="component" value="Unassembled WGS sequence"/>
</dbReference>
<evidence type="ECO:0000256" key="6">
    <source>
        <dbReference type="SAM" id="MobiDB-lite"/>
    </source>
</evidence>
<evidence type="ECO:0000256" key="2">
    <source>
        <dbReference type="ARBA" id="ARBA00004613"/>
    </source>
</evidence>
<dbReference type="CDD" id="cd21175">
    <property type="entry name" value="LPMO_AA9"/>
    <property type="match status" value="1"/>
</dbReference>
<accession>A0A9P9IB91</accession>
<comment type="domain">
    <text evidence="5">Has a modular structure: an endo-beta-1,4-glucanase catalytic module at the N-terminus, a linker rich in serines and threonines, and a C-terminal carbohydrate-binding module (CBM).</text>
</comment>
<dbReference type="Pfam" id="PF03443">
    <property type="entry name" value="AA9"/>
    <property type="match status" value="1"/>
</dbReference>
<dbReference type="GO" id="GO:0008810">
    <property type="term" value="F:cellulase activity"/>
    <property type="evidence" value="ECO:0007669"/>
    <property type="project" value="UniProtKB-UniRule"/>
</dbReference>
<reference evidence="9" key="1">
    <citation type="journal article" date="2021" name="Nat. Commun.">
        <title>Genetic determinants of endophytism in the Arabidopsis root mycobiome.</title>
        <authorList>
            <person name="Mesny F."/>
            <person name="Miyauchi S."/>
            <person name="Thiergart T."/>
            <person name="Pickel B."/>
            <person name="Atanasova L."/>
            <person name="Karlsson M."/>
            <person name="Huettel B."/>
            <person name="Barry K.W."/>
            <person name="Haridas S."/>
            <person name="Chen C."/>
            <person name="Bauer D."/>
            <person name="Andreopoulos W."/>
            <person name="Pangilinan J."/>
            <person name="LaButti K."/>
            <person name="Riley R."/>
            <person name="Lipzen A."/>
            <person name="Clum A."/>
            <person name="Drula E."/>
            <person name="Henrissat B."/>
            <person name="Kohler A."/>
            <person name="Grigoriev I.V."/>
            <person name="Martin F.M."/>
            <person name="Hacquard S."/>
        </authorList>
    </citation>
    <scope>NUCLEOTIDE SEQUENCE</scope>
    <source>
        <strain evidence="9">MPI-CAGE-CH-0243</strain>
    </source>
</reference>
<evidence type="ECO:0000259" key="8">
    <source>
        <dbReference type="Pfam" id="PF03443"/>
    </source>
</evidence>
<keyword evidence="5" id="KW-0136">Cellulose degradation</keyword>
<keyword evidence="5" id="KW-0119">Carbohydrate metabolism</keyword>
<keyword evidence="9" id="KW-0378">Hydrolase</keyword>
<keyword evidence="4 5" id="KW-1015">Disulfide bond</keyword>
<feature type="signal peptide" evidence="7">
    <location>
        <begin position="1"/>
        <end position="17"/>
    </location>
</feature>
<evidence type="ECO:0000256" key="3">
    <source>
        <dbReference type="ARBA" id="ARBA00022525"/>
    </source>
</evidence>
<dbReference type="InterPro" id="IPR005103">
    <property type="entry name" value="AA9_LPMO"/>
</dbReference>
<comment type="cofactor">
    <cofactor evidence="1">
        <name>Cu(2+)</name>
        <dbReference type="ChEBI" id="CHEBI:29036"/>
    </cofactor>
</comment>
<keyword evidence="7" id="KW-0732">Signal</keyword>
<organism evidence="9 10">
    <name type="scientific">Dendryphion nanum</name>
    <dbReference type="NCBI Taxonomy" id="256645"/>
    <lineage>
        <taxon>Eukaryota</taxon>
        <taxon>Fungi</taxon>
        <taxon>Dikarya</taxon>
        <taxon>Ascomycota</taxon>
        <taxon>Pezizomycotina</taxon>
        <taxon>Dothideomycetes</taxon>
        <taxon>Pleosporomycetidae</taxon>
        <taxon>Pleosporales</taxon>
        <taxon>Torulaceae</taxon>
        <taxon>Dendryphion</taxon>
    </lineage>
</organism>
<dbReference type="Gene3D" id="2.70.50.70">
    <property type="match status" value="1"/>
</dbReference>
<dbReference type="PANTHER" id="PTHR33353:SF1">
    <property type="entry name" value="ENDO-BETA-1,4-GLUCANASE D"/>
    <property type="match status" value="1"/>
</dbReference>
<evidence type="ECO:0000256" key="1">
    <source>
        <dbReference type="ARBA" id="ARBA00001973"/>
    </source>
</evidence>
<dbReference type="AlphaFoldDB" id="A0A9P9IB91"/>
<feature type="chain" id="PRO_5040502591" description="AA9 family lytic polysaccharide monooxygenase" evidence="7">
    <location>
        <begin position="18"/>
        <end position="343"/>
    </location>
</feature>
<protein>
    <recommendedName>
        <fullName evidence="5">AA9 family lytic polysaccharide monooxygenase</fullName>
        <ecNumber evidence="5">1.14.99.56</ecNumber>
    </recommendedName>
    <alternativeName>
        <fullName evidence="5">Endo-beta-1,4-glucanase</fullName>
    </alternativeName>
    <alternativeName>
        <fullName evidence="5">Glycosyl hydrolase 61 family protein</fullName>
    </alternativeName>
</protein>
<dbReference type="EC" id="1.14.99.56" evidence="5"/>
<proteinExistence type="predicted"/>
<evidence type="ECO:0000313" key="10">
    <source>
        <dbReference type="Proteomes" id="UP000700596"/>
    </source>
</evidence>
<dbReference type="OrthoDB" id="4849160at2759"/>
<dbReference type="GO" id="GO:0005576">
    <property type="term" value="C:extracellular region"/>
    <property type="evidence" value="ECO:0007669"/>
    <property type="project" value="UniProtKB-SubCell"/>
</dbReference>
<evidence type="ECO:0000256" key="4">
    <source>
        <dbReference type="ARBA" id="ARBA00023157"/>
    </source>
</evidence>
<sequence length="343" mass="34450">MLSNALFALSLIAAASAHQNLHQIWINDETPGYQVGIRMPPSNSPVEDITSNDMACNVGGSKVPSGVQTIEAKEGDTIKVKWDQSGHPGPITHFLSAPVADASQATGIGAWTKIDELAFVDGKWANEIMGAQNMTHEFKLPTGIASGEYLLRSEMLALHASQTLGGGQFYIGCIQLKITGTGGTCGPSIQIPGAYKADDANIFIPNYYNGFDATNYQAPGGDVGTCGGSGSGAAPVAPAPASSAAASSARPVASSAPAAAAPSSATSSAASPSVVAVSSVAVTPTAVAPSAVPTTLITAVASSTAAPSAAPSPAEPAPTQGSGNALPKEFTLSTFIAWLQAQV</sequence>
<comment type="caution">
    <text evidence="9">The sequence shown here is derived from an EMBL/GenBank/DDBJ whole genome shotgun (WGS) entry which is preliminary data.</text>
</comment>
<feature type="domain" description="Auxiliary Activity family 9 catalytic" evidence="8">
    <location>
        <begin position="18"/>
        <end position="216"/>
    </location>
</feature>
<comment type="catalytic activity">
    <reaction evidence="5">
        <text>[(1-&gt;4)-beta-D-glucosyl]n+m + reduced acceptor + O2 = 4-dehydro-beta-D-glucosyl-[(1-&gt;4)-beta-D-glucosyl]n-1 + [(1-&gt;4)-beta-D-glucosyl]m + acceptor + H2O.</text>
        <dbReference type="EC" id="1.14.99.56"/>
    </reaction>
</comment>
<gene>
    <name evidence="9" type="ORF">B0J11DRAFT_497548</name>
</gene>
<comment type="function">
    <text evidence="5">Lytic polysaccharide monooxygenase (LMPO) that depolymerizes crystalline and amorphous polysaccharides via the oxidation of scissile alpha- or beta-(1-4)-glycosidic bonds, yielding C1 and/or C4 oxidation products. Catalysis by LPMOs requires the reduction of the active-site copper from Cu(II) to Cu(I) by a reducing agent and H(2)O(2) or O(2) as a cosubstrate.</text>
</comment>
<name>A0A9P9IB91_9PLEO</name>
<keyword evidence="5" id="KW-0624">Polysaccharide degradation</keyword>
<comment type="subcellular location">
    <subcellularLocation>
        <location evidence="2 5">Secreted</location>
    </subcellularLocation>
</comment>
<evidence type="ECO:0000256" key="5">
    <source>
        <dbReference type="RuleBase" id="RU368122"/>
    </source>
</evidence>
<evidence type="ECO:0000256" key="7">
    <source>
        <dbReference type="SAM" id="SignalP"/>
    </source>
</evidence>
<keyword evidence="10" id="KW-1185">Reference proteome</keyword>
<evidence type="ECO:0000313" key="9">
    <source>
        <dbReference type="EMBL" id="KAH7113255.1"/>
    </source>
</evidence>
<feature type="region of interest" description="Disordered" evidence="6">
    <location>
        <begin position="306"/>
        <end position="325"/>
    </location>
</feature>
<dbReference type="PANTHER" id="PTHR33353">
    <property type="entry name" value="PUTATIVE (AFU_ORTHOLOGUE AFUA_1G12560)-RELATED"/>
    <property type="match status" value="1"/>
</dbReference>
<keyword evidence="3 5" id="KW-0964">Secreted</keyword>
<dbReference type="InterPro" id="IPR049892">
    <property type="entry name" value="AA9"/>
</dbReference>
<dbReference type="EMBL" id="JAGMWT010000019">
    <property type="protein sequence ID" value="KAH7113255.1"/>
    <property type="molecule type" value="Genomic_DNA"/>
</dbReference>
<dbReference type="GO" id="GO:0030245">
    <property type="term" value="P:cellulose catabolic process"/>
    <property type="evidence" value="ECO:0007669"/>
    <property type="project" value="UniProtKB-UniRule"/>
</dbReference>